<dbReference type="Gene3D" id="1.10.260.40">
    <property type="entry name" value="lambda repressor-like DNA-binding domains"/>
    <property type="match status" value="1"/>
</dbReference>
<name>A0A167H4F3_9GAMM</name>
<dbReference type="PATRIC" id="fig|1365248.3.peg.5432"/>
<dbReference type="Pfam" id="PF01381">
    <property type="entry name" value="HTH_3"/>
    <property type="match status" value="1"/>
</dbReference>
<dbReference type="InterPro" id="IPR010982">
    <property type="entry name" value="Lambda_DNA-bd_dom_sf"/>
</dbReference>
<dbReference type="GO" id="GO:0003677">
    <property type="term" value="F:DNA binding"/>
    <property type="evidence" value="ECO:0007669"/>
    <property type="project" value="InterPro"/>
</dbReference>
<evidence type="ECO:0000313" key="2">
    <source>
        <dbReference type="EMBL" id="KZN57621.1"/>
    </source>
</evidence>
<comment type="caution">
    <text evidence="2">The sequence shown here is derived from an EMBL/GenBank/DDBJ whole genome shotgun (WGS) entry which is preliminary data.</text>
</comment>
<dbReference type="SMART" id="SM00530">
    <property type="entry name" value="HTH_XRE"/>
    <property type="match status" value="1"/>
</dbReference>
<organism evidence="2 3">
    <name type="scientific">Pseudoalteromonas luteoviolacea CPMOR-1</name>
    <dbReference type="NCBI Taxonomy" id="1365248"/>
    <lineage>
        <taxon>Bacteria</taxon>
        <taxon>Pseudomonadati</taxon>
        <taxon>Pseudomonadota</taxon>
        <taxon>Gammaproteobacteria</taxon>
        <taxon>Alteromonadales</taxon>
        <taxon>Pseudoalteromonadaceae</taxon>
        <taxon>Pseudoalteromonas</taxon>
    </lineage>
</organism>
<dbReference type="RefSeq" id="WP_063370400.1">
    <property type="nucleotide sequence ID" value="NZ_AUYC01000095.1"/>
</dbReference>
<dbReference type="EMBL" id="AUYC01000095">
    <property type="protein sequence ID" value="KZN57621.1"/>
    <property type="molecule type" value="Genomic_DNA"/>
</dbReference>
<accession>A0A167H4F3</accession>
<dbReference type="PROSITE" id="PS50943">
    <property type="entry name" value="HTH_CROC1"/>
    <property type="match status" value="1"/>
</dbReference>
<protein>
    <recommendedName>
        <fullName evidence="1">HTH cro/C1-type domain-containing protein</fullName>
    </recommendedName>
</protein>
<sequence length="132" mass="14757">MITNLRVERDRLNMTQPEVAEKLGVGIATYVRWEKNGKPIPSDKLNELAQIGFDILFVVNGTKSATDTQCYSEEDFSKAIQSFLFNTAELGLLIKADNANVDDLVKMALYSLKKEAGKARDTEVTEKKTIVK</sequence>
<evidence type="ECO:0000313" key="3">
    <source>
        <dbReference type="Proteomes" id="UP000076486"/>
    </source>
</evidence>
<evidence type="ECO:0000259" key="1">
    <source>
        <dbReference type="PROSITE" id="PS50943"/>
    </source>
</evidence>
<dbReference type="AlphaFoldDB" id="A0A167H4F3"/>
<dbReference type="SUPFAM" id="SSF47413">
    <property type="entry name" value="lambda repressor-like DNA-binding domains"/>
    <property type="match status" value="1"/>
</dbReference>
<feature type="domain" description="HTH cro/C1-type" evidence="1">
    <location>
        <begin position="5"/>
        <end position="51"/>
    </location>
</feature>
<gene>
    <name evidence="2" type="ORF">N473_07025</name>
</gene>
<dbReference type="InterPro" id="IPR001387">
    <property type="entry name" value="Cro/C1-type_HTH"/>
</dbReference>
<reference evidence="2 3" key="1">
    <citation type="submission" date="2013-07" db="EMBL/GenBank/DDBJ databases">
        <title>Comparative Genomic and Metabolomic Analysis of Twelve Strains of Pseudoalteromonas luteoviolacea.</title>
        <authorList>
            <person name="Vynne N.G."/>
            <person name="Mansson M."/>
            <person name="Gram L."/>
        </authorList>
    </citation>
    <scope>NUCLEOTIDE SEQUENCE [LARGE SCALE GENOMIC DNA]</scope>
    <source>
        <strain evidence="2 3">CPMOR-1</strain>
    </source>
</reference>
<dbReference type="Proteomes" id="UP000076486">
    <property type="component" value="Unassembled WGS sequence"/>
</dbReference>
<dbReference type="CDD" id="cd00093">
    <property type="entry name" value="HTH_XRE"/>
    <property type="match status" value="1"/>
</dbReference>
<proteinExistence type="predicted"/>